<gene>
    <name evidence="1" type="ORF">HF872_09685</name>
</gene>
<dbReference type="EMBL" id="JABAFG010000016">
    <property type="protein sequence ID" value="NME28887.1"/>
    <property type="molecule type" value="Genomic_DNA"/>
</dbReference>
<dbReference type="AlphaFoldDB" id="A0A848C0Y6"/>
<dbReference type="Proteomes" id="UP000591071">
    <property type="component" value="Unassembled WGS sequence"/>
</dbReference>
<comment type="caution">
    <text evidence="1">The sequence shown here is derived from an EMBL/GenBank/DDBJ whole genome shotgun (WGS) entry which is preliminary data.</text>
</comment>
<dbReference type="Pfam" id="PF11209">
    <property type="entry name" value="LmeA"/>
    <property type="match status" value="1"/>
</dbReference>
<protein>
    <submittedName>
        <fullName evidence="1">DUF2993 domain-containing protein</fullName>
    </submittedName>
</protein>
<proteinExistence type="predicted"/>
<dbReference type="RefSeq" id="WP_083237134.1">
    <property type="nucleotide sequence ID" value="NZ_JABAFG010000016.1"/>
</dbReference>
<evidence type="ECO:0000313" key="2">
    <source>
        <dbReference type="Proteomes" id="UP000591071"/>
    </source>
</evidence>
<accession>A0A848C0Y6</accession>
<sequence length="229" mass="25038">MMKKWMYAAMAVAVILLGLNIAAPRLAAYGLYRGLSRHMEISPDNVLVEASPGLSVLTGRLDRVHAGGDDFRVGKLRFQSFDCTLEGVRFDPLASLMDGRLQAESAEQGELVATVSQDDLSDFIKKQVKGTEQMDVSFDGDTIHVRGKVRVGGFLRADADIAGRFAMEGNKLMFLPEDAAISAKGVRVNASNLARLEVYDFTDFPLHMVPDQVTLDNGLLTLHGRVSNH</sequence>
<name>A0A848C0Y6_9FIRM</name>
<reference evidence="1 2" key="1">
    <citation type="submission" date="2020-04" db="EMBL/GenBank/DDBJ databases">
        <authorList>
            <person name="Hitch T.C.A."/>
            <person name="Wylensek D."/>
            <person name="Clavel T."/>
        </authorList>
    </citation>
    <scope>NUCLEOTIDE SEQUENCE [LARGE SCALE GENOMIC DNA]</scope>
    <source>
        <strain evidence="1 2">Oil-RF-744-FAT-WT-6-1</strain>
    </source>
</reference>
<evidence type="ECO:0000313" key="1">
    <source>
        <dbReference type="EMBL" id="NME28887.1"/>
    </source>
</evidence>
<organism evidence="1 2">
    <name type="scientific">Megasphaera hexanoica</name>
    <dbReference type="NCBI Taxonomy" id="1675036"/>
    <lineage>
        <taxon>Bacteria</taxon>
        <taxon>Bacillati</taxon>
        <taxon>Bacillota</taxon>
        <taxon>Negativicutes</taxon>
        <taxon>Veillonellales</taxon>
        <taxon>Veillonellaceae</taxon>
        <taxon>Megasphaera</taxon>
    </lineage>
</organism>
<dbReference type="InterPro" id="IPR021373">
    <property type="entry name" value="DUF2993"/>
</dbReference>